<evidence type="ECO:0000313" key="1">
    <source>
        <dbReference type="EMBL" id="EFA09337.1"/>
    </source>
</evidence>
<reference evidence="1 2" key="1">
    <citation type="journal article" date="2008" name="Nature">
        <title>The genome of the model beetle and pest Tribolium castaneum.</title>
        <authorList>
            <consortium name="Tribolium Genome Sequencing Consortium"/>
            <person name="Richards S."/>
            <person name="Gibbs R.A."/>
            <person name="Weinstock G.M."/>
            <person name="Brown S.J."/>
            <person name="Denell R."/>
            <person name="Beeman R.W."/>
            <person name="Gibbs R."/>
            <person name="Beeman R.W."/>
            <person name="Brown S.J."/>
            <person name="Bucher G."/>
            <person name="Friedrich M."/>
            <person name="Grimmelikhuijzen C.J."/>
            <person name="Klingler M."/>
            <person name="Lorenzen M."/>
            <person name="Richards S."/>
            <person name="Roth S."/>
            <person name="Schroder R."/>
            <person name="Tautz D."/>
            <person name="Zdobnov E.M."/>
            <person name="Muzny D."/>
            <person name="Gibbs R.A."/>
            <person name="Weinstock G.M."/>
            <person name="Attaway T."/>
            <person name="Bell S."/>
            <person name="Buhay C.J."/>
            <person name="Chandrabose M.N."/>
            <person name="Chavez D."/>
            <person name="Clerk-Blankenburg K.P."/>
            <person name="Cree A."/>
            <person name="Dao M."/>
            <person name="Davis C."/>
            <person name="Chacko J."/>
            <person name="Dinh H."/>
            <person name="Dugan-Rocha S."/>
            <person name="Fowler G."/>
            <person name="Garner T.T."/>
            <person name="Garnes J."/>
            <person name="Gnirke A."/>
            <person name="Hawes A."/>
            <person name="Hernandez J."/>
            <person name="Hines S."/>
            <person name="Holder M."/>
            <person name="Hume J."/>
            <person name="Jhangiani S.N."/>
            <person name="Joshi V."/>
            <person name="Khan Z.M."/>
            <person name="Jackson L."/>
            <person name="Kovar C."/>
            <person name="Kowis A."/>
            <person name="Lee S."/>
            <person name="Lewis L.R."/>
            <person name="Margolis J."/>
            <person name="Morgan M."/>
            <person name="Nazareth L.V."/>
            <person name="Nguyen N."/>
            <person name="Okwuonu G."/>
            <person name="Parker D."/>
            <person name="Richards S."/>
            <person name="Ruiz S.J."/>
            <person name="Santibanez J."/>
            <person name="Savard J."/>
            <person name="Scherer S.E."/>
            <person name="Schneider B."/>
            <person name="Sodergren E."/>
            <person name="Tautz D."/>
            <person name="Vattahil S."/>
            <person name="Villasana D."/>
            <person name="White C.S."/>
            <person name="Wright R."/>
            <person name="Park Y."/>
            <person name="Beeman R.W."/>
            <person name="Lord J."/>
            <person name="Oppert B."/>
            <person name="Lorenzen M."/>
            <person name="Brown S."/>
            <person name="Wang L."/>
            <person name="Savard J."/>
            <person name="Tautz D."/>
            <person name="Richards S."/>
            <person name="Weinstock G."/>
            <person name="Gibbs R.A."/>
            <person name="Liu Y."/>
            <person name="Worley K."/>
            <person name="Weinstock G."/>
            <person name="Elsik C.G."/>
            <person name="Reese J.T."/>
            <person name="Elhaik E."/>
            <person name="Landan G."/>
            <person name="Graur D."/>
            <person name="Arensburger P."/>
            <person name="Atkinson P."/>
            <person name="Beeman R.W."/>
            <person name="Beidler J."/>
            <person name="Brown S.J."/>
            <person name="Demuth J.P."/>
            <person name="Drury D.W."/>
            <person name="Du Y.Z."/>
            <person name="Fujiwara H."/>
            <person name="Lorenzen M."/>
            <person name="Maselli V."/>
            <person name="Osanai M."/>
            <person name="Park Y."/>
            <person name="Robertson H.M."/>
            <person name="Tu Z."/>
            <person name="Wang J.J."/>
            <person name="Wang S."/>
            <person name="Richards S."/>
            <person name="Song H."/>
            <person name="Zhang L."/>
            <person name="Sodergren E."/>
            <person name="Werner D."/>
            <person name="Stanke M."/>
            <person name="Morgenstern B."/>
            <person name="Solovyev V."/>
            <person name="Kosarev P."/>
            <person name="Brown G."/>
            <person name="Chen H.C."/>
            <person name="Ermolaeva O."/>
            <person name="Hlavina W."/>
            <person name="Kapustin Y."/>
            <person name="Kiryutin B."/>
            <person name="Kitts P."/>
            <person name="Maglott D."/>
            <person name="Pruitt K."/>
            <person name="Sapojnikov V."/>
            <person name="Souvorov A."/>
            <person name="Mackey A.J."/>
            <person name="Waterhouse R.M."/>
            <person name="Wyder S."/>
            <person name="Zdobnov E.M."/>
            <person name="Zdobnov E.M."/>
            <person name="Wyder S."/>
            <person name="Kriventseva E.V."/>
            <person name="Kadowaki T."/>
            <person name="Bork P."/>
            <person name="Aranda M."/>
            <person name="Bao R."/>
            <person name="Beermann A."/>
            <person name="Berns N."/>
            <person name="Bolognesi R."/>
            <person name="Bonneton F."/>
            <person name="Bopp D."/>
            <person name="Brown S.J."/>
            <person name="Bucher G."/>
            <person name="Butts T."/>
            <person name="Chaumot A."/>
            <person name="Denell R.E."/>
            <person name="Ferrier D.E."/>
            <person name="Friedrich M."/>
            <person name="Gordon C.M."/>
            <person name="Jindra M."/>
            <person name="Klingler M."/>
            <person name="Lan Q."/>
            <person name="Lattorff H.M."/>
            <person name="Laudet V."/>
            <person name="von Levetsow C."/>
            <person name="Liu Z."/>
            <person name="Lutz R."/>
            <person name="Lynch J.A."/>
            <person name="da Fonseca R.N."/>
            <person name="Posnien N."/>
            <person name="Reuter R."/>
            <person name="Roth S."/>
            <person name="Savard J."/>
            <person name="Schinko J.B."/>
            <person name="Schmitt C."/>
            <person name="Schoppmeier M."/>
            <person name="Schroder R."/>
            <person name="Shippy T.D."/>
            <person name="Simonnet F."/>
            <person name="Marques-Souza H."/>
            <person name="Tautz D."/>
            <person name="Tomoyasu Y."/>
            <person name="Trauner J."/>
            <person name="Van der Zee M."/>
            <person name="Vervoort M."/>
            <person name="Wittkopp N."/>
            <person name="Wimmer E.A."/>
            <person name="Yang X."/>
            <person name="Jones A.K."/>
            <person name="Sattelle D.B."/>
            <person name="Ebert P.R."/>
            <person name="Nelson D."/>
            <person name="Scott J.G."/>
            <person name="Beeman R.W."/>
            <person name="Muthukrishnan S."/>
            <person name="Kramer K.J."/>
            <person name="Arakane Y."/>
            <person name="Beeman R.W."/>
            <person name="Zhu Q."/>
            <person name="Hogenkamp D."/>
            <person name="Dixit R."/>
            <person name="Oppert B."/>
            <person name="Jiang H."/>
            <person name="Zou Z."/>
            <person name="Marshall J."/>
            <person name="Elpidina E."/>
            <person name="Vinokurov K."/>
            <person name="Oppert C."/>
            <person name="Zou Z."/>
            <person name="Evans J."/>
            <person name="Lu Z."/>
            <person name="Zhao P."/>
            <person name="Sumathipala N."/>
            <person name="Altincicek B."/>
            <person name="Vilcinskas A."/>
            <person name="Williams M."/>
            <person name="Hultmark D."/>
            <person name="Hetru C."/>
            <person name="Jiang H."/>
            <person name="Grimmelikhuijzen C.J."/>
            <person name="Hauser F."/>
            <person name="Cazzamali G."/>
            <person name="Williamson M."/>
            <person name="Park Y."/>
            <person name="Li B."/>
            <person name="Tanaka Y."/>
            <person name="Predel R."/>
            <person name="Neupert S."/>
            <person name="Schachtner J."/>
            <person name="Verleyen P."/>
            <person name="Raible F."/>
            <person name="Bork P."/>
            <person name="Friedrich M."/>
            <person name="Walden K.K."/>
            <person name="Robertson H.M."/>
            <person name="Angeli S."/>
            <person name="Foret S."/>
            <person name="Bucher G."/>
            <person name="Schuetz S."/>
            <person name="Maleszka R."/>
            <person name="Wimmer E.A."/>
            <person name="Beeman R.W."/>
            <person name="Lorenzen M."/>
            <person name="Tomoyasu Y."/>
            <person name="Miller S.C."/>
            <person name="Grossmann D."/>
            <person name="Bucher G."/>
        </authorList>
    </citation>
    <scope>NUCLEOTIDE SEQUENCE [LARGE SCALE GENOMIC DNA]</scope>
    <source>
        <strain evidence="1 2">Georgia GA2</strain>
    </source>
</reference>
<sequence length="161" mass="18123">MTSFNPLNFHRPSWIETHPFYLLAASNPVVDEKICPINNSVTDGLNVFDNDMVLPFTQYLAQRGIENNYSNDISLTLIEQSIKDSQIIEKNDVLPERLVVVEVENNIIRSPQPSPPSLPMILSQGDNDMQQPSGSEVDVELNIITPLPQPPTSIDYYSECH</sequence>
<dbReference type="EMBL" id="KQ971370">
    <property type="protein sequence ID" value="EFA09337.1"/>
    <property type="molecule type" value="Genomic_DNA"/>
</dbReference>
<organism evidence="1 2">
    <name type="scientific">Tribolium castaneum</name>
    <name type="common">Red flour beetle</name>
    <dbReference type="NCBI Taxonomy" id="7070"/>
    <lineage>
        <taxon>Eukaryota</taxon>
        <taxon>Metazoa</taxon>
        <taxon>Ecdysozoa</taxon>
        <taxon>Arthropoda</taxon>
        <taxon>Hexapoda</taxon>
        <taxon>Insecta</taxon>
        <taxon>Pterygota</taxon>
        <taxon>Neoptera</taxon>
        <taxon>Endopterygota</taxon>
        <taxon>Coleoptera</taxon>
        <taxon>Polyphaga</taxon>
        <taxon>Cucujiformia</taxon>
        <taxon>Tenebrionidae</taxon>
        <taxon>Tenebrionidae incertae sedis</taxon>
        <taxon>Tribolium</taxon>
    </lineage>
</organism>
<reference evidence="1 2" key="2">
    <citation type="journal article" date="2010" name="Nucleic Acids Res.">
        <title>BeetleBase in 2010: revisions to provide comprehensive genomic information for Tribolium castaneum.</title>
        <authorList>
            <person name="Kim H.S."/>
            <person name="Murphy T."/>
            <person name="Xia J."/>
            <person name="Caragea D."/>
            <person name="Park Y."/>
            <person name="Beeman R.W."/>
            <person name="Lorenzen M.D."/>
            <person name="Butcher S."/>
            <person name="Manak J.R."/>
            <person name="Brown S.J."/>
        </authorList>
    </citation>
    <scope>GENOME REANNOTATION</scope>
    <source>
        <strain evidence="1 2">Georgia GA2</strain>
    </source>
</reference>
<dbReference type="InParanoid" id="D6X1L5"/>
<gene>
    <name evidence="1" type="primary">GLEAN_01663</name>
    <name evidence="1" type="ORF">TcasGA2_TC001663</name>
</gene>
<protein>
    <submittedName>
        <fullName evidence="1">Uncharacterized protein</fullName>
    </submittedName>
</protein>
<dbReference type="Proteomes" id="UP000007266">
    <property type="component" value="Linkage group 9"/>
</dbReference>
<proteinExistence type="predicted"/>
<accession>D6X1L5</accession>
<evidence type="ECO:0000313" key="2">
    <source>
        <dbReference type="Proteomes" id="UP000007266"/>
    </source>
</evidence>
<dbReference type="PhylomeDB" id="D6X1L5"/>
<name>D6X1L5_TRICA</name>
<keyword evidence="2" id="KW-1185">Reference proteome</keyword>
<dbReference type="HOGENOM" id="CLU_1645921_0_0_1"/>
<dbReference type="AlphaFoldDB" id="D6X1L5"/>